<evidence type="ECO:0000256" key="8">
    <source>
        <dbReference type="SAM" id="Phobius"/>
    </source>
</evidence>
<name>A0A814FXB7_ADIRI</name>
<dbReference type="EMBL" id="CAJNOJ010000058">
    <property type="protein sequence ID" value="CAF0991313.1"/>
    <property type="molecule type" value="Genomic_DNA"/>
</dbReference>
<feature type="transmembrane region" description="Helical" evidence="8">
    <location>
        <begin position="20"/>
        <end position="40"/>
    </location>
</feature>
<evidence type="ECO:0000256" key="2">
    <source>
        <dbReference type="ARBA" id="ARBA00022692"/>
    </source>
</evidence>
<feature type="transmembrane region" description="Helical" evidence="8">
    <location>
        <begin position="95"/>
        <end position="113"/>
    </location>
</feature>
<evidence type="ECO:0000256" key="4">
    <source>
        <dbReference type="ARBA" id="ARBA00023040"/>
    </source>
</evidence>
<feature type="transmembrane region" description="Helical" evidence="8">
    <location>
        <begin position="133"/>
        <end position="158"/>
    </location>
</feature>
<evidence type="ECO:0000256" key="5">
    <source>
        <dbReference type="ARBA" id="ARBA00023136"/>
    </source>
</evidence>
<keyword evidence="3 8" id="KW-1133">Transmembrane helix</keyword>
<comment type="subcellular location">
    <subcellularLocation>
        <location evidence="1">Membrane</location>
        <topology evidence="1">Multi-pass membrane protein</topology>
    </subcellularLocation>
</comment>
<organism evidence="10 11">
    <name type="scientific">Adineta ricciae</name>
    <name type="common">Rotifer</name>
    <dbReference type="NCBI Taxonomy" id="249248"/>
    <lineage>
        <taxon>Eukaryota</taxon>
        <taxon>Metazoa</taxon>
        <taxon>Spiralia</taxon>
        <taxon>Gnathifera</taxon>
        <taxon>Rotifera</taxon>
        <taxon>Eurotatoria</taxon>
        <taxon>Bdelloidea</taxon>
        <taxon>Adinetida</taxon>
        <taxon>Adinetidae</taxon>
        <taxon>Adineta</taxon>
    </lineage>
</organism>
<dbReference type="PANTHER" id="PTHR24243">
    <property type="entry name" value="G-PROTEIN COUPLED RECEPTOR"/>
    <property type="match status" value="1"/>
</dbReference>
<dbReference type="OrthoDB" id="10063735at2759"/>
<gene>
    <name evidence="10" type="ORF">EDS130_LOCUS14406</name>
</gene>
<evidence type="ECO:0000313" key="11">
    <source>
        <dbReference type="Proteomes" id="UP000663852"/>
    </source>
</evidence>
<evidence type="ECO:0000256" key="7">
    <source>
        <dbReference type="ARBA" id="ARBA00023224"/>
    </source>
</evidence>
<dbReference type="Gene3D" id="1.20.1070.10">
    <property type="entry name" value="Rhodopsin 7-helix transmembrane proteins"/>
    <property type="match status" value="1"/>
</dbReference>
<dbReference type="SUPFAM" id="SSF81321">
    <property type="entry name" value="Family A G protein-coupled receptor-like"/>
    <property type="match status" value="1"/>
</dbReference>
<keyword evidence="5 8" id="KW-0472">Membrane</keyword>
<keyword evidence="2 8" id="KW-0812">Transmembrane</keyword>
<evidence type="ECO:0000259" key="9">
    <source>
        <dbReference type="PROSITE" id="PS50262"/>
    </source>
</evidence>
<feature type="transmembrane region" description="Helical" evidence="8">
    <location>
        <begin position="52"/>
        <end position="75"/>
    </location>
</feature>
<sequence length="327" mass="37436">MSSPSISFYTNLSRQITTYFGSTVLVVGVLGGILNLIVFLSLRTFRENSCAFYLSFMSFANLIHLLASLSGHIIIFGFGYDWTVITAFLCKSRVAHIQLWLLTSFTCVCFAIIDQFLSTSFNPRWHRWCNIKLARYAIAATIIFWSIHAIPFVIYYNIVTSPLYPNQPVCIITNGIVQAYSSFGYALVLMGILPLTIMTVFGILAYYNIQNLAYRTVPLVRRELDKQLTHMVLIQLIYNFFVLSPYVVASITLFYLPNDDLAKCLKVLSVGLHNCYFASPFYIYVCVSKRFRQQFKHVVCIIHVSRWRRGNLIQNQVLPELPKTSSL</sequence>
<evidence type="ECO:0000313" key="10">
    <source>
        <dbReference type="EMBL" id="CAF0991313.1"/>
    </source>
</evidence>
<accession>A0A814FXB7</accession>
<evidence type="ECO:0000256" key="3">
    <source>
        <dbReference type="ARBA" id="ARBA00022989"/>
    </source>
</evidence>
<dbReference type="GO" id="GO:0005886">
    <property type="term" value="C:plasma membrane"/>
    <property type="evidence" value="ECO:0007669"/>
    <property type="project" value="TreeGrafter"/>
</dbReference>
<feature type="transmembrane region" description="Helical" evidence="8">
    <location>
        <begin position="183"/>
        <end position="207"/>
    </location>
</feature>
<keyword evidence="4" id="KW-0297">G-protein coupled receptor</keyword>
<feature type="domain" description="G-protein coupled receptors family 1 profile" evidence="9">
    <location>
        <begin position="31"/>
        <end position="284"/>
    </location>
</feature>
<feature type="transmembrane region" description="Helical" evidence="8">
    <location>
        <begin position="267"/>
        <end position="287"/>
    </location>
</feature>
<reference evidence="10" key="1">
    <citation type="submission" date="2021-02" db="EMBL/GenBank/DDBJ databases">
        <authorList>
            <person name="Nowell W R."/>
        </authorList>
    </citation>
    <scope>NUCLEOTIDE SEQUENCE</scope>
</reference>
<comment type="caution">
    <text evidence="10">The sequence shown here is derived from an EMBL/GenBank/DDBJ whole genome shotgun (WGS) entry which is preliminary data.</text>
</comment>
<protein>
    <recommendedName>
        <fullName evidence="9">G-protein coupled receptors family 1 profile domain-containing protein</fullName>
    </recommendedName>
</protein>
<keyword evidence="7" id="KW-0807">Transducer</keyword>
<dbReference type="PROSITE" id="PS50262">
    <property type="entry name" value="G_PROTEIN_RECEP_F1_2"/>
    <property type="match status" value="1"/>
</dbReference>
<proteinExistence type="predicted"/>
<dbReference type="Proteomes" id="UP000663852">
    <property type="component" value="Unassembled WGS sequence"/>
</dbReference>
<evidence type="ECO:0000256" key="6">
    <source>
        <dbReference type="ARBA" id="ARBA00023170"/>
    </source>
</evidence>
<keyword evidence="6" id="KW-0675">Receptor</keyword>
<evidence type="ECO:0000256" key="1">
    <source>
        <dbReference type="ARBA" id="ARBA00004141"/>
    </source>
</evidence>
<dbReference type="PANTHER" id="PTHR24243:SF233">
    <property type="entry name" value="THYROTROPIN-RELEASING HORMONE RECEPTOR"/>
    <property type="match status" value="1"/>
</dbReference>
<dbReference type="AlphaFoldDB" id="A0A814FXB7"/>
<feature type="transmembrane region" description="Helical" evidence="8">
    <location>
        <begin position="228"/>
        <end position="255"/>
    </location>
</feature>
<dbReference type="GO" id="GO:0004930">
    <property type="term" value="F:G protein-coupled receptor activity"/>
    <property type="evidence" value="ECO:0007669"/>
    <property type="project" value="UniProtKB-KW"/>
</dbReference>
<dbReference type="InterPro" id="IPR017452">
    <property type="entry name" value="GPCR_Rhodpsn_7TM"/>
</dbReference>